<dbReference type="PANTHER" id="PTHR12883:SF0">
    <property type="entry name" value="PAT COMPLEX SUBUNIT CCDC47"/>
    <property type="match status" value="1"/>
</dbReference>
<evidence type="ECO:0000313" key="8">
    <source>
        <dbReference type="EMBL" id="CAG8453768.1"/>
    </source>
</evidence>
<keyword evidence="3 6" id="KW-1133">Transmembrane helix</keyword>
<dbReference type="GO" id="GO:0005783">
    <property type="term" value="C:endoplasmic reticulum"/>
    <property type="evidence" value="ECO:0007669"/>
    <property type="project" value="InterPro"/>
</dbReference>
<feature type="signal peptide" evidence="7">
    <location>
        <begin position="1"/>
        <end position="29"/>
    </location>
</feature>
<dbReference type="Pfam" id="PF07946">
    <property type="entry name" value="CCDC47"/>
    <property type="match status" value="1"/>
</dbReference>
<keyword evidence="7" id="KW-0732">Signal</keyword>
<evidence type="ECO:0000256" key="4">
    <source>
        <dbReference type="ARBA" id="ARBA00023136"/>
    </source>
</evidence>
<name>A0A9N8YY33_9GLOM</name>
<dbReference type="PANTHER" id="PTHR12883">
    <property type="entry name" value="ADIPOCYTE-SPECIFIC PROTEIN 4-RELATED"/>
    <property type="match status" value="1"/>
</dbReference>
<accession>A0A9N8YY33</accession>
<dbReference type="InterPro" id="IPR012879">
    <property type="entry name" value="CCDC47"/>
</dbReference>
<dbReference type="GO" id="GO:0005509">
    <property type="term" value="F:calcium ion binding"/>
    <property type="evidence" value="ECO:0007669"/>
    <property type="project" value="InterPro"/>
</dbReference>
<evidence type="ECO:0000313" key="9">
    <source>
        <dbReference type="Proteomes" id="UP000789706"/>
    </source>
</evidence>
<evidence type="ECO:0000256" key="2">
    <source>
        <dbReference type="ARBA" id="ARBA00022692"/>
    </source>
</evidence>
<evidence type="ECO:0000256" key="5">
    <source>
        <dbReference type="SAM" id="MobiDB-lite"/>
    </source>
</evidence>
<sequence length="189" mass="21590">MNRKSRSNLLFVIFIITLTLQCLMQIVIADEWDDDDDKFDSSESVSSSAQPAFTPKSEPLPPPPQPIPMLVKPTLKLEDFYRESLIIALIVIYLINYIIGKRTNEGIAKRWMEVQYRLFKDNFAQVGTDTGSALIKDGPADFLFYLTGRRNCQYVHGRITLKPRHDIIQLVSNFITSQFSSNNITDTVI</sequence>
<dbReference type="AlphaFoldDB" id="A0A9N8YY33"/>
<keyword evidence="4 6" id="KW-0472">Membrane</keyword>
<feature type="region of interest" description="Disordered" evidence="5">
    <location>
        <begin position="38"/>
        <end position="65"/>
    </location>
</feature>
<keyword evidence="9" id="KW-1185">Reference proteome</keyword>
<evidence type="ECO:0000256" key="3">
    <source>
        <dbReference type="ARBA" id="ARBA00022989"/>
    </source>
</evidence>
<protein>
    <submittedName>
        <fullName evidence="8">11876_t:CDS:1</fullName>
    </submittedName>
</protein>
<dbReference type="EMBL" id="CAJVPK010000121">
    <property type="protein sequence ID" value="CAG8453768.1"/>
    <property type="molecule type" value="Genomic_DNA"/>
</dbReference>
<comment type="subcellular location">
    <subcellularLocation>
        <location evidence="1">Membrane</location>
        <topology evidence="1">Single-pass membrane protein</topology>
    </subcellularLocation>
</comment>
<proteinExistence type="predicted"/>
<reference evidence="8" key="1">
    <citation type="submission" date="2021-06" db="EMBL/GenBank/DDBJ databases">
        <authorList>
            <person name="Kallberg Y."/>
            <person name="Tangrot J."/>
            <person name="Rosling A."/>
        </authorList>
    </citation>
    <scope>NUCLEOTIDE SEQUENCE</scope>
    <source>
        <strain evidence="8">AZ414A</strain>
    </source>
</reference>
<organism evidence="8 9">
    <name type="scientific">Diversispora eburnea</name>
    <dbReference type="NCBI Taxonomy" id="1213867"/>
    <lineage>
        <taxon>Eukaryota</taxon>
        <taxon>Fungi</taxon>
        <taxon>Fungi incertae sedis</taxon>
        <taxon>Mucoromycota</taxon>
        <taxon>Glomeromycotina</taxon>
        <taxon>Glomeromycetes</taxon>
        <taxon>Diversisporales</taxon>
        <taxon>Diversisporaceae</taxon>
        <taxon>Diversispora</taxon>
    </lineage>
</organism>
<evidence type="ECO:0000256" key="7">
    <source>
        <dbReference type="SAM" id="SignalP"/>
    </source>
</evidence>
<dbReference type="GO" id="GO:0032469">
    <property type="term" value="P:endoplasmic reticulum calcium ion homeostasis"/>
    <property type="evidence" value="ECO:0007669"/>
    <property type="project" value="InterPro"/>
</dbReference>
<dbReference type="Proteomes" id="UP000789706">
    <property type="component" value="Unassembled WGS sequence"/>
</dbReference>
<feature type="chain" id="PRO_5040455882" evidence="7">
    <location>
        <begin position="30"/>
        <end position="189"/>
    </location>
</feature>
<comment type="caution">
    <text evidence="8">The sequence shown here is derived from an EMBL/GenBank/DDBJ whole genome shotgun (WGS) entry which is preliminary data.</text>
</comment>
<keyword evidence="2 6" id="KW-0812">Transmembrane</keyword>
<feature type="transmembrane region" description="Helical" evidence="6">
    <location>
        <begin position="80"/>
        <end position="100"/>
    </location>
</feature>
<dbReference type="GO" id="GO:0016020">
    <property type="term" value="C:membrane"/>
    <property type="evidence" value="ECO:0007669"/>
    <property type="project" value="UniProtKB-SubCell"/>
</dbReference>
<gene>
    <name evidence="8" type="ORF">DEBURN_LOCUS2292</name>
</gene>
<dbReference type="OrthoDB" id="10039147at2759"/>
<evidence type="ECO:0000256" key="6">
    <source>
        <dbReference type="SAM" id="Phobius"/>
    </source>
</evidence>
<evidence type="ECO:0000256" key="1">
    <source>
        <dbReference type="ARBA" id="ARBA00004167"/>
    </source>
</evidence>